<keyword evidence="4 6" id="KW-0442">Lipid degradation</keyword>
<dbReference type="SUPFAM" id="SSF52151">
    <property type="entry name" value="FabD/lysophospholipase-like"/>
    <property type="match status" value="1"/>
</dbReference>
<organism evidence="10 11">
    <name type="scientific">Diaporthe vaccinii</name>
    <dbReference type="NCBI Taxonomy" id="105482"/>
    <lineage>
        <taxon>Eukaryota</taxon>
        <taxon>Fungi</taxon>
        <taxon>Dikarya</taxon>
        <taxon>Ascomycota</taxon>
        <taxon>Pezizomycotina</taxon>
        <taxon>Sordariomycetes</taxon>
        <taxon>Sordariomycetidae</taxon>
        <taxon>Diaporthales</taxon>
        <taxon>Diaporthaceae</taxon>
        <taxon>Diaporthe</taxon>
        <taxon>Diaporthe eres species complex</taxon>
    </lineage>
</organism>
<feature type="compositionally biased region" description="Gly residues" evidence="7">
    <location>
        <begin position="811"/>
        <end position="822"/>
    </location>
</feature>
<reference evidence="10 11" key="1">
    <citation type="submission" date="2024-03" db="EMBL/GenBank/DDBJ databases">
        <title>A high-quality draft genome sequence of Diaporthe vaccinii, a causative agent of upright dieback and viscid rot disease in cranberry plants.</title>
        <authorList>
            <person name="Sarrasin M."/>
            <person name="Lang B.F."/>
            <person name="Burger G."/>
        </authorList>
    </citation>
    <scope>NUCLEOTIDE SEQUENCE [LARGE SCALE GENOMIC DNA]</scope>
    <source>
        <strain evidence="10 11">IS7</strain>
    </source>
</reference>
<dbReference type="PANTHER" id="PTHR14226">
    <property type="entry name" value="NEUROPATHY TARGET ESTERASE/SWISS CHEESE D.MELANOGASTER"/>
    <property type="match status" value="1"/>
</dbReference>
<name>A0ABR4DQK8_9PEZI</name>
<dbReference type="InterPro" id="IPR002641">
    <property type="entry name" value="PNPLA_dom"/>
</dbReference>
<feature type="region of interest" description="Disordered" evidence="7">
    <location>
        <begin position="66"/>
        <end position="159"/>
    </location>
</feature>
<feature type="active site" description="Nucleophile" evidence="6">
    <location>
        <position position="465"/>
    </location>
</feature>
<evidence type="ECO:0000256" key="8">
    <source>
        <dbReference type="SAM" id="Phobius"/>
    </source>
</evidence>
<dbReference type="Gene3D" id="3.40.1090.10">
    <property type="entry name" value="Cytosolic phospholipase A2 catalytic domain"/>
    <property type="match status" value="2"/>
</dbReference>
<evidence type="ECO:0000256" key="7">
    <source>
        <dbReference type="SAM" id="MobiDB-lite"/>
    </source>
</evidence>
<evidence type="ECO:0000256" key="2">
    <source>
        <dbReference type="ARBA" id="ARBA00006104"/>
    </source>
</evidence>
<evidence type="ECO:0000256" key="3">
    <source>
        <dbReference type="ARBA" id="ARBA00022801"/>
    </source>
</evidence>
<feature type="domain" description="PNPLA" evidence="9">
    <location>
        <begin position="432"/>
        <end position="623"/>
    </location>
</feature>
<evidence type="ECO:0000256" key="4">
    <source>
        <dbReference type="ARBA" id="ARBA00022963"/>
    </source>
</evidence>
<dbReference type="Pfam" id="PF11815">
    <property type="entry name" value="DUF3336"/>
    <property type="match status" value="1"/>
</dbReference>
<feature type="active site" description="Proton acceptor" evidence="6">
    <location>
        <position position="610"/>
    </location>
</feature>
<comment type="caution">
    <text evidence="10">The sequence shown here is derived from an EMBL/GenBank/DDBJ whole genome shotgun (WGS) entry which is preliminary data.</text>
</comment>
<feature type="compositionally biased region" description="Basic residues" evidence="7">
    <location>
        <begin position="201"/>
        <end position="217"/>
    </location>
</feature>
<dbReference type="PROSITE" id="PS51635">
    <property type="entry name" value="PNPLA"/>
    <property type="match status" value="1"/>
</dbReference>
<feature type="region of interest" description="Disordered" evidence="7">
    <location>
        <begin position="1"/>
        <end position="42"/>
    </location>
</feature>
<dbReference type="InterPro" id="IPR016035">
    <property type="entry name" value="Acyl_Trfase/lysoPLipase"/>
</dbReference>
<evidence type="ECO:0000256" key="6">
    <source>
        <dbReference type="PROSITE-ProRule" id="PRU01161"/>
    </source>
</evidence>
<feature type="compositionally biased region" description="Acidic residues" evidence="7">
    <location>
        <begin position="834"/>
        <end position="845"/>
    </location>
</feature>
<proteinExistence type="inferred from homology"/>
<feature type="short sequence motif" description="GXSXG" evidence="6">
    <location>
        <begin position="463"/>
        <end position="467"/>
    </location>
</feature>
<feature type="region of interest" description="Disordered" evidence="7">
    <location>
        <begin position="808"/>
        <end position="899"/>
    </location>
</feature>
<dbReference type="Pfam" id="PF01734">
    <property type="entry name" value="Patatin"/>
    <property type="match status" value="1"/>
</dbReference>
<feature type="compositionally biased region" description="Polar residues" evidence="7">
    <location>
        <begin position="99"/>
        <end position="110"/>
    </location>
</feature>
<gene>
    <name evidence="10" type="ORF">FJTKL_06938</name>
</gene>
<dbReference type="Proteomes" id="UP001600888">
    <property type="component" value="Unassembled WGS sequence"/>
</dbReference>
<accession>A0ABR4DQK8</accession>
<keyword evidence="8" id="KW-0472">Membrane</keyword>
<evidence type="ECO:0000313" key="11">
    <source>
        <dbReference type="Proteomes" id="UP001600888"/>
    </source>
</evidence>
<feature type="region of interest" description="Disordered" evidence="7">
    <location>
        <begin position="183"/>
        <end position="219"/>
    </location>
</feature>
<evidence type="ECO:0000256" key="1">
    <source>
        <dbReference type="ARBA" id="ARBA00002682"/>
    </source>
</evidence>
<dbReference type="CDD" id="cd07232">
    <property type="entry name" value="Pat_PLPL"/>
    <property type="match status" value="1"/>
</dbReference>
<protein>
    <recommendedName>
        <fullName evidence="9">PNPLA domain-containing protein</fullName>
    </recommendedName>
</protein>
<feature type="compositionally biased region" description="Basic and acidic residues" evidence="7">
    <location>
        <begin position="1"/>
        <end position="10"/>
    </location>
</feature>
<feature type="compositionally biased region" description="Acidic residues" evidence="7">
    <location>
        <begin position="870"/>
        <end position="893"/>
    </location>
</feature>
<dbReference type="EMBL" id="JBAWTH010000250">
    <property type="protein sequence ID" value="KAL2272325.1"/>
    <property type="molecule type" value="Genomic_DNA"/>
</dbReference>
<comment type="similarity">
    <text evidence="2">Belongs to the PLPL family.</text>
</comment>
<feature type="transmembrane region" description="Helical" evidence="8">
    <location>
        <begin position="227"/>
        <end position="251"/>
    </location>
</feature>
<keyword evidence="3 6" id="KW-0378">Hydrolase</keyword>
<sequence length="899" mass="99134">MARDQEKEKQAAAVVAAAAADDDERPPVVVPDKNYGFPRDAFDPSLLPDYDVDFLSPEAREAFVQALSAPDPAHSTEDVSTIRLGSPGPGSAGLGRSSFDNSLTRRQSTVAPELGKKEDGEEGKEDPQEVAAHAAAAAADVSAPLQPNGNNVNGNGNAYGSAPSRDSLFITAQNDWAPVHQKIARSGTSGGGAGGGTGVKGHGKRRHKRPRTARPGRRTKDETREGYLYGLLKWPFLLFVSGWVLGLWLAYVLTRYYIWFYEYFISWRGRREKLRRNMRATSGYREWRAAARELDEFLGNSAWKETNEFAYYDWKTVRRVWDSLKKSREKAEAVERRISEGQAVESDERQDGEKAVEALRALLAACVKNNFVGVENPRLYSQTYYGTKNLVQNHVDEVEKSLKFILDTKQMKLDDKRELFRSLHGNYGRTALCLSGGATFAYYHFGVVKALLEEDLLPDVITGTSGGALVAGLVATRTNEELKQLLVPALATKITACSEPFTTWFQRWYRTGARFDSVDWARQCAWWTHGSMTFREAYERTGRILNVSCVPADPHSPTMLCNYLTSPDCVVWSAVLASAAVPGILNPVVLMMKQRDGSLAPYSFGHKWKDGSLRTDIPVKALNLHFNVNFTIVSQVNPHINLFFFSSRGSVGQPVTHRRGRGWRGGFLGSAAEQYIKLDLTKWLKILRQLELLPRPLGQDWSQVWLQAGFGGTITIWPRSIAMDFVHILSDPTPARLARMIHEGQQSAFPTLKFVANRLKVERLVELGRRQTKGLDIVTGAGGGGGGGVYRGRDSIIDDEKLRALLRGNSRAGGRGDSGGSGADVLGGDSVTATEDETTTADEMDVSFAESAVVDDEEDESSSPGGSGEEVLESVEGTGDDGERDPLLEVDIEEERRQQ</sequence>
<evidence type="ECO:0000259" key="9">
    <source>
        <dbReference type="PROSITE" id="PS51635"/>
    </source>
</evidence>
<comment type="caution">
    <text evidence="6">Lacks conserved residue(s) required for the propagation of feature annotation.</text>
</comment>
<keyword evidence="5 6" id="KW-0443">Lipid metabolism</keyword>
<comment type="function">
    <text evidence="1">Probable lipid hydrolase.</text>
</comment>
<dbReference type="InterPro" id="IPR021771">
    <property type="entry name" value="Triacylglycerol_lipase_N"/>
</dbReference>
<dbReference type="InterPro" id="IPR050301">
    <property type="entry name" value="NTE"/>
</dbReference>
<feature type="compositionally biased region" description="Gly residues" evidence="7">
    <location>
        <begin position="188"/>
        <end position="200"/>
    </location>
</feature>
<evidence type="ECO:0000313" key="10">
    <source>
        <dbReference type="EMBL" id="KAL2272325.1"/>
    </source>
</evidence>
<keyword evidence="8" id="KW-1133">Transmembrane helix</keyword>
<keyword evidence="8" id="KW-0812">Transmembrane</keyword>
<dbReference type="PANTHER" id="PTHR14226:SF66">
    <property type="entry name" value="TRIACYLGLYCEROL LIPASE PTL2"/>
    <property type="match status" value="1"/>
</dbReference>
<evidence type="ECO:0000256" key="5">
    <source>
        <dbReference type="ARBA" id="ARBA00023098"/>
    </source>
</evidence>
<keyword evidence="11" id="KW-1185">Reference proteome</keyword>